<keyword evidence="4" id="KW-0067">ATP-binding</keyword>
<dbReference type="Proteomes" id="UP001295684">
    <property type="component" value="Unassembled WGS sequence"/>
</dbReference>
<keyword evidence="1" id="KW-0547">Nucleotide-binding</keyword>
<protein>
    <recommendedName>
        <fullName evidence="12">RNA helicase</fullName>
    </recommendedName>
</protein>
<accession>A0AAD1XBF5</accession>
<dbReference type="GO" id="GO:0003676">
    <property type="term" value="F:nucleic acid binding"/>
    <property type="evidence" value="ECO:0007669"/>
    <property type="project" value="InterPro"/>
</dbReference>
<dbReference type="InterPro" id="IPR044742">
    <property type="entry name" value="DEAD/DEAH_RhlB"/>
</dbReference>
<feature type="domain" description="Helicase C-terminal" evidence="8">
    <location>
        <begin position="284"/>
        <end position="427"/>
    </location>
</feature>
<dbReference type="Pfam" id="PF00271">
    <property type="entry name" value="Helicase_C"/>
    <property type="match status" value="1"/>
</dbReference>
<feature type="region of interest" description="Disordered" evidence="6">
    <location>
        <begin position="441"/>
        <end position="535"/>
    </location>
</feature>
<dbReference type="EMBL" id="CAMPGE010005514">
    <property type="protein sequence ID" value="CAI2364365.1"/>
    <property type="molecule type" value="Genomic_DNA"/>
</dbReference>
<dbReference type="GO" id="GO:0005829">
    <property type="term" value="C:cytosol"/>
    <property type="evidence" value="ECO:0007669"/>
    <property type="project" value="TreeGrafter"/>
</dbReference>
<sequence>MGVDLIVNRRFFSRKTPVLSFRELNLMEEICQVLEKHHIRAPSSIQSLAIPELLKGKSALLTAQTGTGKTLAYATPIIHMLKMQELQAQIRLTVPHRPRTIVIVPNRELAQQAEEVFRMFMYDVPLRFYAAFAGTKLSTEFKKIQEGIDCLITTPDRLVRHRDAKKIFLSNCSSVVIDECDTLLDAGMGDFITNLITPLVKTPNSQEMQYVHEKKVDHSTQRQIVFCSATITKQMESLVSKFWIPGDKKFVHLVEKNTHMNLTNLDHEFIKLSERDKYEPLRHVLKEFQSFIRTENTAGMIFCNSIQSARSAEHTLRSFGFKVSSLHGDIPPMMRNKYVADFRNRKTDLLVATDLGSRGLDFPFVSHVFNLDFPKTVSDYIHRAGRAGRAGKEGYVKSFYRKFDEPIIDQMRRSHEDSIPMKIGGSSFTYRKTFERPVVGGKIKPLPVSQPGRRKSRSDPLAATSNLLIKTYDNPTETQPKKRRVAHYQRKSRNAGRPERESIVKIEKENKKLGKKVSISQRRKNRNYIPRSRKF</sequence>
<dbReference type="CDD" id="cd00268">
    <property type="entry name" value="DEADc"/>
    <property type="match status" value="1"/>
</dbReference>
<dbReference type="InterPro" id="IPR011545">
    <property type="entry name" value="DEAD/DEAH_box_helicase_dom"/>
</dbReference>
<dbReference type="InterPro" id="IPR027417">
    <property type="entry name" value="P-loop_NTPase"/>
</dbReference>
<dbReference type="PANTHER" id="PTHR47959:SF1">
    <property type="entry name" value="ATP-DEPENDENT RNA HELICASE DBPA"/>
    <property type="match status" value="1"/>
</dbReference>
<dbReference type="Pfam" id="PF00270">
    <property type="entry name" value="DEAD"/>
    <property type="match status" value="1"/>
</dbReference>
<evidence type="ECO:0000259" key="7">
    <source>
        <dbReference type="PROSITE" id="PS51192"/>
    </source>
</evidence>
<evidence type="ECO:0000256" key="5">
    <source>
        <dbReference type="PROSITE-ProRule" id="PRU00552"/>
    </source>
</evidence>
<feature type="compositionally biased region" description="Basic residues" evidence="6">
    <location>
        <begin position="481"/>
        <end position="494"/>
    </location>
</feature>
<proteinExistence type="predicted"/>
<evidence type="ECO:0000256" key="2">
    <source>
        <dbReference type="ARBA" id="ARBA00022801"/>
    </source>
</evidence>
<evidence type="ECO:0008006" key="12">
    <source>
        <dbReference type="Google" id="ProtNLM"/>
    </source>
</evidence>
<feature type="compositionally biased region" description="Basic residues" evidence="6">
    <location>
        <begin position="521"/>
        <end position="535"/>
    </location>
</feature>
<evidence type="ECO:0000259" key="8">
    <source>
        <dbReference type="PROSITE" id="PS51194"/>
    </source>
</evidence>
<evidence type="ECO:0000259" key="9">
    <source>
        <dbReference type="PROSITE" id="PS51195"/>
    </source>
</evidence>
<evidence type="ECO:0000256" key="3">
    <source>
        <dbReference type="ARBA" id="ARBA00022806"/>
    </source>
</evidence>
<dbReference type="GO" id="GO:0005524">
    <property type="term" value="F:ATP binding"/>
    <property type="evidence" value="ECO:0007669"/>
    <property type="project" value="UniProtKB-KW"/>
</dbReference>
<dbReference type="SMART" id="SM00490">
    <property type="entry name" value="HELICc"/>
    <property type="match status" value="1"/>
</dbReference>
<dbReference type="PANTHER" id="PTHR47959">
    <property type="entry name" value="ATP-DEPENDENT RNA HELICASE RHLE-RELATED"/>
    <property type="match status" value="1"/>
</dbReference>
<keyword evidence="2" id="KW-0378">Hydrolase</keyword>
<evidence type="ECO:0000313" key="11">
    <source>
        <dbReference type="Proteomes" id="UP001295684"/>
    </source>
</evidence>
<dbReference type="AlphaFoldDB" id="A0AAD1XBF5"/>
<evidence type="ECO:0000256" key="1">
    <source>
        <dbReference type="ARBA" id="ARBA00022741"/>
    </source>
</evidence>
<gene>
    <name evidence="10" type="ORF">ECRASSUSDP1_LOCUS5708</name>
</gene>
<dbReference type="PROSITE" id="PS51195">
    <property type="entry name" value="Q_MOTIF"/>
    <property type="match status" value="1"/>
</dbReference>
<keyword evidence="3" id="KW-0347">Helicase</keyword>
<dbReference type="InterPro" id="IPR050079">
    <property type="entry name" value="DEAD_box_RNA_helicase"/>
</dbReference>
<organism evidence="10 11">
    <name type="scientific">Euplotes crassus</name>
    <dbReference type="NCBI Taxonomy" id="5936"/>
    <lineage>
        <taxon>Eukaryota</taxon>
        <taxon>Sar</taxon>
        <taxon>Alveolata</taxon>
        <taxon>Ciliophora</taxon>
        <taxon>Intramacronucleata</taxon>
        <taxon>Spirotrichea</taxon>
        <taxon>Hypotrichia</taxon>
        <taxon>Euplotida</taxon>
        <taxon>Euplotidae</taxon>
        <taxon>Moneuplotes</taxon>
    </lineage>
</organism>
<dbReference type="InterPro" id="IPR001650">
    <property type="entry name" value="Helicase_C-like"/>
</dbReference>
<feature type="compositionally biased region" description="Polar residues" evidence="6">
    <location>
        <begin position="463"/>
        <end position="478"/>
    </location>
</feature>
<dbReference type="GO" id="GO:0003724">
    <property type="term" value="F:RNA helicase activity"/>
    <property type="evidence" value="ECO:0007669"/>
    <property type="project" value="InterPro"/>
</dbReference>
<dbReference type="PROSITE" id="PS51194">
    <property type="entry name" value="HELICASE_CTER"/>
    <property type="match status" value="1"/>
</dbReference>
<dbReference type="PROSITE" id="PS51192">
    <property type="entry name" value="HELICASE_ATP_BIND_1"/>
    <property type="match status" value="1"/>
</dbReference>
<dbReference type="InterPro" id="IPR014001">
    <property type="entry name" value="Helicase_ATP-bd"/>
</dbReference>
<name>A0AAD1XBF5_EUPCR</name>
<dbReference type="SUPFAM" id="SSF52540">
    <property type="entry name" value="P-loop containing nucleoside triphosphate hydrolases"/>
    <property type="match status" value="1"/>
</dbReference>
<dbReference type="Gene3D" id="3.40.50.300">
    <property type="entry name" value="P-loop containing nucleotide triphosphate hydrolases"/>
    <property type="match status" value="2"/>
</dbReference>
<dbReference type="GO" id="GO:0016787">
    <property type="term" value="F:hydrolase activity"/>
    <property type="evidence" value="ECO:0007669"/>
    <property type="project" value="UniProtKB-KW"/>
</dbReference>
<dbReference type="SMART" id="SM00487">
    <property type="entry name" value="DEXDc"/>
    <property type="match status" value="1"/>
</dbReference>
<feature type="domain" description="Helicase ATP-binding" evidence="7">
    <location>
        <begin position="50"/>
        <end position="249"/>
    </location>
</feature>
<evidence type="ECO:0000313" key="10">
    <source>
        <dbReference type="EMBL" id="CAI2364365.1"/>
    </source>
</evidence>
<reference evidence="10" key="1">
    <citation type="submission" date="2023-07" db="EMBL/GenBank/DDBJ databases">
        <authorList>
            <consortium name="AG Swart"/>
            <person name="Singh M."/>
            <person name="Singh A."/>
            <person name="Seah K."/>
            <person name="Emmerich C."/>
        </authorList>
    </citation>
    <scope>NUCLEOTIDE SEQUENCE</scope>
    <source>
        <strain evidence="10">DP1</strain>
    </source>
</reference>
<dbReference type="CDD" id="cd18787">
    <property type="entry name" value="SF2_C_DEAD"/>
    <property type="match status" value="1"/>
</dbReference>
<evidence type="ECO:0000256" key="4">
    <source>
        <dbReference type="ARBA" id="ARBA00022840"/>
    </source>
</evidence>
<dbReference type="InterPro" id="IPR014014">
    <property type="entry name" value="RNA_helicase_DEAD_Q_motif"/>
</dbReference>
<feature type="domain" description="DEAD-box RNA helicase Q" evidence="9">
    <location>
        <begin position="19"/>
        <end position="47"/>
    </location>
</feature>
<evidence type="ECO:0000256" key="6">
    <source>
        <dbReference type="SAM" id="MobiDB-lite"/>
    </source>
</evidence>
<keyword evidence="11" id="KW-1185">Reference proteome</keyword>
<feature type="short sequence motif" description="Q motif" evidence="5">
    <location>
        <begin position="19"/>
        <end position="47"/>
    </location>
</feature>
<feature type="compositionally biased region" description="Basic and acidic residues" evidence="6">
    <location>
        <begin position="496"/>
        <end position="512"/>
    </location>
</feature>
<comment type="caution">
    <text evidence="10">The sequence shown here is derived from an EMBL/GenBank/DDBJ whole genome shotgun (WGS) entry which is preliminary data.</text>
</comment>